<dbReference type="InterPro" id="IPR059215">
    <property type="entry name" value="BRCT2_TopBP1-like"/>
</dbReference>
<dbReference type="OMA" id="FATQWNI"/>
<feature type="region of interest" description="Disordered" evidence="2">
    <location>
        <begin position="803"/>
        <end position="834"/>
    </location>
</feature>
<evidence type="ECO:0000313" key="5">
    <source>
        <dbReference type="Proteomes" id="UP000011761"/>
    </source>
</evidence>
<feature type="domain" description="BRCT" evidence="3">
    <location>
        <begin position="20"/>
        <end position="93"/>
    </location>
</feature>
<dbReference type="CDD" id="cd18433">
    <property type="entry name" value="BRCT_Rad4_rpt3"/>
    <property type="match status" value="1"/>
</dbReference>
<dbReference type="HOGENOM" id="CLU_009893_1_0_1"/>
<protein>
    <recommendedName>
        <fullName evidence="3">BRCT domain-containing protein</fullName>
    </recommendedName>
</protein>
<name>M2MN33_BAUPA</name>
<dbReference type="PANTHER" id="PTHR13561">
    <property type="entry name" value="DNA REPLICATION REGULATOR DPB11-RELATED"/>
    <property type="match status" value="1"/>
</dbReference>
<evidence type="ECO:0000313" key="4">
    <source>
        <dbReference type="EMBL" id="EMC98086.1"/>
    </source>
</evidence>
<feature type="domain" description="BRCT" evidence="3">
    <location>
        <begin position="115"/>
        <end position="204"/>
    </location>
</feature>
<gene>
    <name evidence="4" type="ORF">BAUCODRAFT_412588</name>
</gene>
<organism evidence="4 5">
    <name type="scientific">Baudoinia panamericana (strain UAMH 10762)</name>
    <name type="common">Angels' share fungus</name>
    <name type="synonym">Baudoinia compniacensis (strain UAMH 10762)</name>
    <dbReference type="NCBI Taxonomy" id="717646"/>
    <lineage>
        <taxon>Eukaryota</taxon>
        <taxon>Fungi</taxon>
        <taxon>Dikarya</taxon>
        <taxon>Ascomycota</taxon>
        <taxon>Pezizomycotina</taxon>
        <taxon>Dothideomycetes</taxon>
        <taxon>Dothideomycetidae</taxon>
        <taxon>Mycosphaerellales</taxon>
        <taxon>Teratosphaeriaceae</taxon>
        <taxon>Baudoinia</taxon>
    </lineage>
</organism>
<dbReference type="GO" id="GO:0033314">
    <property type="term" value="P:mitotic DNA replication checkpoint signaling"/>
    <property type="evidence" value="ECO:0007669"/>
    <property type="project" value="TreeGrafter"/>
</dbReference>
<dbReference type="InterPro" id="IPR001357">
    <property type="entry name" value="BRCT_dom"/>
</dbReference>
<dbReference type="GO" id="GO:0007095">
    <property type="term" value="P:mitotic G2 DNA damage checkpoint signaling"/>
    <property type="evidence" value="ECO:0007669"/>
    <property type="project" value="TreeGrafter"/>
</dbReference>
<dbReference type="Pfam" id="PF00533">
    <property type="entry name" value="BRCT"/>
    <property type="match status" value="1"/>
</dbReference>
<feature type="compositionally biased region" description="Basic and acidic residues" evidence="2">
    <location>
        <begin position="221"/>
        <end position="234"/>
    </location>
</feature>
<feature type="domain" description="BRCT" evidence="3">
    <location>
        <begin position="423"/>
        <end position="513"/>
    </location>
</feature>
<proteinExistence type="predicted"/>
<evidence type="ECO:0000256" key="1">
    <source>
        <dbReference type="ARBA" id="ARBA00022737"/>
    </source>
</evidence>
<dbReference type="STRING" id="717646.M2MN33"/>
<dbReference type="eggNOG" id="KOG1929">
    <property type="taxonomic scope" value="Eukaryota"/>
</dbReference>
<feature type="domain" description="BRCT" evidence="3">
    <location>
        <begin position="316"/>
        <end position="416"/>
    </location>
</feature>
<dbReference type="Proteomes" id="UP000011761">
    <property type="component" value="Unassembled WGS sequence"/>
</dbReference>
<dbReference type="PROSITE" id="PS50172">
    <property type="entry name" value="BRCT"/>
    <property type="match status" value="4"/>
</dbReference>
<dbReference type="KEGG" id="bcom:BAUCODRAFT_412588"/>
<feature type="compositionally biased region" description="Low complexity" evidence="2">
    <location>
        <begin position="732"/>
        <end position="743"/>
    </location>
</feature>
<evidence type="ECO:0000256" key="2">
    <source>
        <dbReference type="SAM" id="MobiDB-lite"/>
    </source>
</evidence>
<dbReference type="OrthoDB" id="251770at2759"/>
<reference evidence="4 5" key="1">
    <citation type="journal article" date="2012" name="PLoS Pathog.">
        <title>Diverse lifestyles and strategies of plant pathogenesis encoded in the genomes of eighteen Dothideomycetes fungi.</title>
        <authorList>
            <person name="Ohm R.A."/>
            <person name="Feau N."/>
            <person name="Henrissat B."/>
            <person name="Schoch C.L."/>
            <person name="Horwitz B.A."/>
            <person name="Barry K.W."/>
            <person name="Condon B.J."/>
            <person name="Copeland A.C."/>
            <person name="Dhillon B."/>
            <person name="Glaser F."/>
            <person name="Hesse C.N."/>
            <person name="Kosti I."/>
            <person name="LaButti K."/>
            <person name="Lindquist E.A."/>
            <person name="Lucas S."/>
            <person name="Salamov A.A."/>
            <person name="Bradshaw R.E."/>
            <person name="Ciuffetti L."/>
            <person name="Hamelin R.C."/>
            <person name="Kema G.H.J."/>
            <person name="Lawrence C."/>
            <person name="Scott J.A."/>
            <person name="Spatafora J.W."/>
            <person name="Turgeon B.G."/>
            <person name="de Wit P.J.G.M."/>
            <person name="Zhong S."/>
            <person name="Goodwin S.B."/>
            <person name="Grigoriev I.V."/>
        </authorList>
    </citation>
    <scope>NUCLEOTIDE SEQUENCE [LARGE SCALE GENOMIC DNA]</scope>
    <source>
        <strain evidence="4 5">UAMH 10762</strain>
    </source>
</reference>
<dbReference type="AlphaFoldDB" id="M2MN33"/>
<evidence type="ECO:0000259" key="3">
    <source>
        <dbReference type="PROSITE" id="PS50172"/>
    </source>
</evidence>
<accession>M2MN33</accession>
<feature type="region of interest" description="Disordered" evidence="2">
    <location>
        <begin position="202"/>
        <end position="260"/>
    </location>
</feature>
<keyword evidence="1" id="KW-0677">Repeat</keyword>
<dbReference type="InterPro" id="IPR036420">
    <property type="entry name" value="BRCT_dom_sf"/>
</dbReference>
<dbReference type="GO" id="GO:0006270">
    <property type="term" value="P:DNA replication initiation"/>
    <property type="evidence" value="ECO:0007669"/>
    <property type="project" value="TreeGrafter"/>
</dbReference>
<dbReference type="RefSeq" id="XP_007674885.1">
    <property type="nucleotide sequence ID" value="XM_007676695.1"/>
</dbReference>
<keyword evidence="5" id="KW-1185">Reference proteome</keyword>
<feature type="compositionally biased region" description="Polar residues" evidence="2">
    <location>
        <begin position="251"/>
        <end position="260"/>
    </location>
</feature>
<dbReference type="Pfam" id="PF12738">
    <property type="entry name" value="PTCB-BRCT"/>
    <property type="match status" value="2"/>
</dbReference>
<dbReference type="SMART" id="SM00292">
    <property type="entry name" value="BRCT"/>
    <property type="match status" value="4"/>
</dbReference>
<dbReference type="EMBL" id="KB445553">
    <property type="protein sequence ID" value="EMC98086.1"/>
    <property type="molecule type" value="Genomic_DNA"/>
</dbReference>
<sequence length="834" mass="92151">MSCEVLPVSMADGVEASVRNDQFPLRGVVLCCTSLLQDVRTRLTHTATELGAVVELDLTKNCTHLIVGSVSTPKYRYVAKDRPEVRVLCASWIEAVRQAWVEGGNVDLSLLEEKHRLPAFFGLKICVTGFDNLEQRNLISDTVAEQGAEYHGDLTKNVTHLIAATPSGAKYAAAKAWGLIIVSYKWFEDSLFRGMALDESLYDPARPDSDQGRGAFRTTARPRESLGKRGRDGESQENEDTGKRKLRRTASTRLNSQSQDVWQDLSAREAAHDDVDANQWKDENYAMPKDPERPNLVSVQVRRSDAFQANAVPSEPPRGLFSGLYIMISGFPRDRMKRLRQYLEPNGASIVSSERELEAAVVDADCRGRYLLVPHTFEGTPPELPDIPQGTEMVTEWWVERCIHSKALLEPQYDMLSTPMWDAHIPELSDLTVCITGFGQLDFRQVAESIKLMGATYAENLDPSVSVLVSGSETVKKEKAYYATKHSIPVVSAAWLYACLRAKRRASFEEFLLKIPTYDQHDAIHRHSMSSPAASGGNVPGPGRNTSSAAPKRLSKARRHATPTLPLQGQVVRAPQSRTRMPFTEEDDDSRQDVQCEAQPPLSAKPTFSPSRPRPLQERSPNASPRKGNHAQTEDHDNHPKTAKLPNLVPAAAPETASMPVSPPRSPLKSLSRDVQSLDQHHQDRLTSELAAMVERQHSASRPDSASAEAPLKRKNRPLGRSLSGIGHRAVSASAQSDHSTSSRLNAEPSDSIADGYDNLAREDAPPVGTQLGYETPDTEAHRSLMEKRMKVNLRDDSVGKRAASIGTVKDSFVSRSDNGMSDTVRARRSKNEK</sequence>
<dbReference type="SUPFAM" id="SSF52113">
    <property type="entry name" value="BRCT domain"/>
    <property type="match status" value="4"/>
</dbReference>
<feature type="region of interest" description="Disordered" evidence="2">
    <location>
        <begin position="528"/>
        <end position="779"/>
    </location>
</feature>
<dbReference type="PANTHER" id="PTHR13561:SF20">
    <property type="entry name" value="DNA TOPOISOMERASE 2-BINDING PROTEIN 1"/>
    <property type="match status" value="1"/>
</dbReference>
<dbReference type="Gene3D" id="3.40.50.10190">
    <property type="entry name" value="BRCT domain"/>
    <property type="match status" value="4"/>
</dbReference>
<dbReference type="GeneID" id="19114091"/>
<dbReference type="CDD" id="cd17731">
    <property type="entry name" value="BRCT_TopBP1_rpt2_like"/>
    <property type="match status" value="1"/>
</dbReference>